<reference evidence="20" key="1">
    <citation type="journal article" date="2019" name="Int. J. Syst. Evol. Microbiol.">
        <title>The Global Catalogue of Microorganisms (GCM) 10K type strain sequencing project: providing services to taxonomists for standard genome sequencing and annotation.</title>
        <authorList>
            <consortium name="The Broad Institute Genomics Platform"/>
            <consortium name="The Broad Institute Genome Sequencing Center for Infectious Disease"/>
            <person name="Wu L."/>
            <person name="Ma J."/>
        </authorList>
    </citation>
    <scope>NUCLEOTIDE SEQUENCE [LARGE SCALE GENOMIC DNA]</scope>
    <source>
        <strain evidence="20">CGMCC 1.5362</strain>
    </source>
</reference>
<protein>
    <recommendedName>
        <fullName evidence="13">DNA 3'-5' helicase</fullName>
        <ecNumber evidence="13">5.6.2.4</ecNumber>
    </recommendedName>
</protein>
<organism evidence="19 20">
    <name type="scientific">Ornithinimicrobium pekingense</name>
    <dbReference type="NCBI Taxonomy" id="384677"/>
    <lineage>
        <taxon>Bacteria</taxon>
        <taxon>Bacillati</taxon>
        <taxon>Actinomycetota</taxon>
        <taxon>Actinomycetes</taxon>
        <taxon>Micrococcales</taxon>
        <taxon>Ornithinimicrobiaceae</taxon>
        <taxon>Ornithinimicrobium</taxon>
    </lineage>
</organism>
<comment type="catalytic activity">
    <reaction evidence="14">
        <text>ATP + H2O = ADP + phosphate + H(+)</text>
        <dbReference type="Rhea" id="RHEA:13065"/>
        <dbReference type="ChEBI" id="CHEBI:15377"/>
        <dbReference type="ChEBI" id="CHEBI:15378"/>
        <dbReference type="ChEBI" id="CHEBI:30616"/>
        <dbReference type="ChEBI" id="CHEBI:43474"/>
        <dbReference type="ChEBI" id="CHEBI:456216"/>
        <dbReference type="EC" id="5.6.2.4"/>
    </reaction>
</comment>
<dbReference type="EMBL" id="BMLB01000002">
    <property type="protein sequence ID" value="GGK65526.1"/>
    <property type="molecule type" value="Genomic_DNA"/>
</dbReference>
<keyword evidence="11" id="KW-0413">Isomerase</keyword>
<comment type="caution">
    <text evidence="19">The sequence shown here is derived from an EMBL/GenBank/DDBJ whole genome shotgun (WGS) entry which is preliminary data.</text>
</comment>
<keyword evidence="7" id="KW-0269">Exonuclease</keyword>
<evidence type="ECO:0000256" key="16">
    <source>
        <dbReference type="SAM" id="MobiDB-lite"/>
    </source>
</evidence>
<evidence type="ECO:0000256" key="14">
    <source>
        <dbReference type="ARBA" id="ARBA00048988"/>
    </source>
</evidence>
<evidence type="ECO:0000256" key="7">
    <source>
        <dbReference type="ARBA" id="ARBA00022839"/>
    </source>
</evidence>
<dbReference type="Pfam" id="PF00580">
    <property type="entry name" value="UvrD-helicase"/>
    <property type="match status" value="1"/>
</dbReference>
<evidence type="ECO:0000256" key="12">
    <source>
        <dbReference type="ARBA" id="ARBA00034617"/>
    </source>
</evidence>
<dbReference type="InterPro" id="IPR011604">
    <property type="entry name" value="PDDEXK-like_dom_sf"/>
</dbReference>
<dbReference type="InterPro" id="IPR014016">
    <property type="entry name" value="UvrD-like_ATP-bd"/>
</dbReference>
<dbReference type="Gene3D" id="3.40.50.300">
    <property type="entry name" value="P-loop containing nucleotide triphosphate hydrolases"/>
    <property type="match status" value="3"/>
</dbReference>
<keyword evidence="10" id="KW-0234">DNA repair</keyword>
<dbReference type="PROSITE" id="PS51217">
    <property type="entry name" value="UVRD_HELICASE_CTER"/>
    <property type="match status" value="1"/>
</dbReference>
<dbReference type="EC" id="5.6.2.4" evidence="13"/>
<evidence type="ECO:0000256" key="4">
    <source>
        <dbReference type="ARBA" id="ARBA00022763"/>
    </source>
</evidence>
<dbReference type="InterPro" id="IPR013986">
    <property type="entry name" value="DExx_box_DNA_helicase_dom_sf"/>
</dbReference>
<keyword evidence="5 15" id="KW-0378">Hydrolase</keyword>
<dbReference type="InterPro" id="IPR000212">
    <property type="entry name" value="DNA_helicase_UvrD/REP"/>
</dbReference>
<evidence type="ECO:0000259" key="18">
    <source>
        <dbReference type="PROSITE" id="PS51217"/>
    </source>
</evidence>
<feature type="region of interest" description="Disordered" evidence="16">
    <location>
        <begin position="349"/>
        <end position="387"/>
    </location>
</feature>
<evidence type="ECO:0000256" key="1">
    <source>
        <dbReference type="ARBA" id="ARBA00009922"/>
    </source>
</evidence>
<comment type="catalytic activity">
    <reaction evidence="12">
        <text>Couples ATP hydrolysis with the unwinding of duplex DNA by translocating in the 3'-5' direction.</text>
        <dbReference type="EC" id="5.6.2.4"/>
    </reaction>
</comment>
<keyword evidence="8 15" id="KW-0067">ATP-binding</keyword>
<dbReference type="InterPro" id="IPR027417">
    <property type="entry name" value="P-loop_NTPase"/>
</dbReference>
<dbReference type="SUPFAM" id="SSF52540">
    <property type="entry name" value="P-loop containing nucleoside triphosphate hydrolases"/>
    <property type="match status" value="1"/>
</dbReference>
<dbReference type="PROSITE" id="PS51198">
    <property type="entry name" value="UVRD_HELICASE_ATP_BIND"/>
    <property type="match status" value="1"/>
</dbReference>
<evidence type="ECO:0000256" key="6">
    <source>
        <dbReference type="ARBA" id="ARBA00022806"/>
    </source>
</evidence>
<comment type="similarity">
    <text evidence="1">Belongs to the helicase family. UvrD subfamily.</text>
</comment>
<dbReference type="RefSeq" id="WP_022920291.1">
    <property type="nucleotide sequence ID" value="NZ_BMLB01000002.1"/>
</dbReference>
<dbReference type="GO" id="GO:0004386">
    <property type="term" value="F:helicase activity"/>
    <property type="evidence" value="ECO:0007669"/>
    <property type="project" value="UniProtKB-KW"/>
</dbReference>
<evidence type="ECO:0000313" key="20">
    <source>
        <dbReference type="Proteomes" id="UP000662111"/>
    </source>
</evidence>
<feature type="binding site" evidence="15">
    <location>
        <begin position="35"/>
        <end position="42"/>
    </location>
    <ligand>
        <name>ATP</name>
        <dbReference type="ChEBI" id="CHEBI:30616"/>
    </ligand>
</feature>
<evidence type="ECO:0000256" key="10">
    <source>
        <dbReference type="ARBA" id="ARBA00023204"/>
    </source>
</evidence>
<feature type="domain" description="UvrD-like helicase C-terminal" evidence="18">
    <location>
        <begin position="357"/>
        <end position="665"/>
    </location>
</feature>
<gene>
    <name evidence="19" type="ORF">GCM10011509_12230</name>
</gene>
<evidence type="ECO:0000256" key="11">
    <source>
        <dbReference type="ARBA" id="ARBA00023235"/>
    </source>
</evidence>
<keyword evidence="2" id="KW-0540">Nuclease</keyword>
<keyword evidence="4" id="KW-0227">DNA damage</keyword>
<dbReference type="PANTHER" id="PTHR11070:SF59">
    <property type="entry name" value="DNA 3'-5' HELICASE"/>
    <property type="match status" value="1"/>
</dbReference>
<feature type="domain" description="UvrD-like helicase ATP-binding" evidence="17">
    <location>
        <begin position="14"/>
        <end position="332"/>
    </location>
</feature>
<evidence type="ECO:0000259" key="17">
    <source>
        <dbReference type="PROSITE" id="PS51198"/>
    </source>
</evidence>
<keyword evidence="6 15" id="KW-0347">Helicase</keyword>
<dbReference type="Proteomes" id="UP000662111">
    <property type="component" value="Unassembled WGS sequence"/>
</dbReference>
<evidence type="ECO:0000256" key="9">
    <source>
        <dbReference type="ARBA" id="ARBA00023125"/>
    </source>
</evidence>
<keyword evidence="20" id="KW-1185">Reference proteome</keyword>
<dbReference type="InterPro" id="IPR014017">
    <property type="entry name" value="DNA_helicase_UvrD-like_C"/>
</dbReference>
<dbReference type="InterPro" id="IPR038726">
    <property type="entry name" value="PDDEXK_AddAB-type"/>
</dbReference>
<evidence type="ECO:0000256" key="8">
    <source>
        <dbReference type="ARBA" id="ARBA00022840"/>
    </source>
</evidence>
<keyword evidence="3 15" id="KW-0547">Nucleotide-binding</keyword>
<dbReference type="Gene3D" id="1.10.10.160">
    <property type="match status" value="1"/>
</dbReference>
<dbReference type="Gene3D" id="3.90.320.10">
    <property type="match status" value="1"/>
</dbReference>
<evidence type="ECO:0000313" key="19">
    <source>
        <dbReference type="EMBL" id="GGK65526.1"/>
    </source>
</evidence>
<keyword evidence="9" id="KW-0238">DNA-binding</keyword>
<dbReference type="PANTHER" id="PTHR11070">
    <property type="entry name" value="UVRD / RECB / PCRA DNA HELICASE FAMILY MEMBER"/>
    <property type="match status" value="1"/>
</dbReference>
<evidence type="ECO:0000256" key="13">
    <source>
        <dbReference type="ARBA" id="ARBA00034808"/>
    </source>
</evidence>
<evidence type="ECO:0000256" key="5">
    <source>
        <dbReference type="ARBA" id="ARBA00022801"/>
    </source>
</evidence>
<evidence type="ECO:0000256" key="15">
    <source>
        <dbReference type="PROSITE-ProRule" id="PRU00560"/>
    </source>
</evidence>
<proteinExistence type="inferred from homology"/>
<accession>A0ABQ2F9F8</accession>
<feature type="compositionally biased region" description="Gly residues" evidence="16">
    <location>
        <begin position="370"/>
        <end position="382"/>
    </location>
</feature>
<sequence length="1094" mass="115491">MTAGPDDAAGAAPSHLDEVQERVAGHRGGVLLVLGAPGTGKTTTLVEHVRRRIRTGGADPDSCLVLAPTRQAAARLRTEIGRGLGRTFAEPLARTPSSLAFAVLRLAAAGSGEPVPRLLSGAEQDVVLRELLAGHASWSDAGARVPRWPDHLAAALPTAGFRGQLRDLLMRAVEHGLEPDDLRRLADEHGRAEWDAAADVLQEYDEVTALSDPGAYDPAWIGTAAADVLEDDPELLARVQARIRLVAVDDAQELTASAARLLRVLRPPAADVLLVGDPDAGVLGFRGAVPDRFVRLAHELHGRRGQGTTRAPAPTSPVEVPTAVLPFRYRGGPELAGASARVAERIGTTVGAAHRGPAPVPDRDRPGAPGYDGRGTTEGSGGQTSPPVEVAVARSRAQEVAHVARQLRAAHLREGVPWEQMAVIARSGGQQDTVRRALAAGGVPVRVDRAGLPLGQDPAVTPLLVAFDVVTREPDLPWSTTAEEAITLLTSPLGGVDPVHLRRLRRRLRAAELVDGGQRSADEVLADRLAEPGLVLTSPADLHPDLAPLVRLARVLDAGRAAADRAPAGTAEDVLWALWDASGLARVWTQQALAGGALGARADRDLDAVLVLFGAAEAYVDRLPGSRPRSFLDHVRSAEVAADTLVVGARAGGAVEILTPQAAAGRQWSHVAVVGVQDGVWPDLRLRDTLLGAEALVAALRGQPVGGPQSVRAAQAQVRSDELRQFHVAVSRASARLLVTAVASTEDQPSGFLALVDPEHQARPPVEVEPALTLRGLVGHLRREAVSAQRAGDLAHRDAAVDTLLTLAQADVGGAPPTTWWDTRGLSTARTVTPEGPVRVSPSRVQTFLECPLQWFLTARGAESGDAVRAEIGTLVHDVVAAEPDASREQLTDRLEERWPELGLRPGWVADRQLQEARGMVERYVRYVDESRAAGRELVGTELALAVTVRPEDAGGREVELRGTVDRLERDPDGDLVVLDLKTSRTKPAAAEIERHAQLGSYQVAVDEGAFEHLAPGARSAGAQLVQLGSGTRGTTTQRQGPLAGDADPGWARTMLLDAGAGMAGSTFPARVGPACRTCSARFSCPMQPEGQGR</sequence>
<evidence type="ECO:0000256" key="3">
    <source>
        <dbReference type="ARBA" id="ARBA00022741"/>
    </source>
</evidence>
<dbReference type="Pfam" id="PF12705">
    <property type="entry name" value="PDDEXK_1"/>
    <property type="match status" value="1"/>
</dbReference>
<evidence type="ECO:0000256" key="2">
    <source>
        <dbReference type="ARBA" id="ARBA00022722"/>
    </source>
</evidence>
<name>A0ABQ2F9F8_9MICO</name>